<dbReference type="STRING" id="45235.A0A2K3QIW1"/>
<accession>A0A2K3QIW1</accession>
<dbReference type="InterPro" id="IPR007235">
    <property type="entry name" value="Glyco_trans_28_C"/>
</dbReference>
<name>A0A2K3QIW1_9HYPO</name>
<proteinExistence type="inferred from homology"/>
<organism evidence="9 10">
    <name type="scientific">Tolypocladium capitatum</name>
    <dbReference type="NCBI Taxonomy" id="45235"/>
    <lineage>
        <taxon>Eukaryota</taxon>
        <taxon>Fungi</taxon>
        <taxon>Dikarya</taxon>
        <taxon>Ascomycota</taxon>
        <taxon>Pezizomycotina</taxon>
        <taxon>Sordariomycetes</taxon>
        <taxon>Hypocreomycetidae</taxon>
        <taxon>Hypocreales</taxon>
        <taxon>Ophiocordycipitaceae</taxon>
        <taxon>Tolypocladium</taxon>
    </lineage>
</organism>
<evidence type="ECO:0000256" key="5">
    <source>
        <dbReference type="ARBA" id="ARBA00032061"/>
    </source>
</evidence>
<dbReference type="InterPro" id="IPR052474">
    <property type="entry name" value="UDP-GlcNAc_transferase"/>
</dbReference>
<dbReference type="SUPFAM" id="SSF53756">
    <property type="entry name" value="UDP-Glycosyltransferase/glycogen phosphorylase"/>
    <property type="match status" value="1"/>
</dbReference>
<evidence type="ECO:0000256" key="6">
    <source>
        <dbReference type="ARBA" id="ARBA00048184"/>
    </source>
</evidence>
<sequence>MTATSKPLECYCLVTVGATVGFEELTKAVLEPAFWGFLRSEGFTALHIQCGPDIPWASARLSELKDEIPPDFGVDVFDVKNNLMLEDMILCKPIEGRRTGTILDAWKLGIPLIVVPNTALLDDHQTEMAKHLAKEGYSTMASASREDLQDAVHKAGLLCEENKNRWPANPVTPQQSDAVRLWDIKPGEVEKEENAQMTHD</sequence>
<dbReference type="Proteomes" id="UP000236621">
    <property type="component" value="Unassembled WGS sequence"/>
</dbReference>
<evidence type="ECO:0000256" key="7">
    <source>
        <dbReference type="RuleBase" id="RU362128"/>
    </source>
</evidence>
<dbReference type="GO" id="GO:0043541">
    <property type="term" value="C:UDP-N-acetylglucosamine transferase complex"/>
    <property type="evidence" value="ECO:0007669"/>
    <property type="project" value="TreeGrafter"/>
</dbReference>
<dbReference type="EMBL" id="NRSZ01000398">
    <property type="protein sequence ID" value="PNY27476.1"/>
    <property type="molecule type" value="Genomic_DNA"/>
</dbReference>
<comment type="caution">
    <text evidence="9">The sequence shown here is derived from an EMBL/GenBank/DDBJ whole genome shotgun (WGS) entry which is preliminary data.</text>
</comment>
<protein>
    <recommendedName>
        <fullName evidence="3 7">UDP-N-acetylglucosamine transferase subunit ALG13</fullName>
        <ecNumber evidence="2 7">2.4.1.141</ecNumber>
    </recommendedName>
    <alternativeName>
        <fullName evidence="5 7">Asparagine-linked glycosylation protein 13</fullName>
    </alternativeName>
</protein>
<dbReference type="PANTHER" id="PTHR47043">
    <property type="entry name" value="UDP-N-ACETYLGLUCOSAMINE TRANSFERASE SUBUNIT ALG13"/>
    <property type="match status" value="1"/>
</dbReference>
<evidence type="ECO:0000256" key="1">
    <source>
        <dbReference type="ARBA" id="ARBA00011198"/>
    </source>
</evidence>
<dbReference type="OrthoDB" id="20273at2759"/>
<comment type="subcellular location">
    <subcellularLocation>
        <location evidence="7">Endoplasmic reticulum</location>
    </subcellularLocation>
</comment>
<gene>
    <name evidence="7" type="primary">ALG13</name>
    <name evidence="9" type="ORF">TCAP_02594</name>
</gene>
<evidence type="ECO:0000259" key="8">
    <source>
        <dbReference type="Pfam" id="PF04101"/>
    </source>
</evidence>
<dbReference type="GO" id="GO:0006488">
    <property type="term" value="P:dolichol-linked oligosaccharide biosynthetic process"/>
    <property type="evidence" value="ECO:0007669"/>
    <property type="project" value="TreeGrafter"/>
</dbReference>
<comment type="function">
    <text evidence="4 7">Involved in protein N-glycosylation. Essential for the second step of the dolichol-linked oligosaccharide pathway.</text>
</comment>
<feature type="domain" description="Glycosyl transferase family 28 C-terminal" evidence="8">
    <location>
        <begin position="12"/>
        <end position="165"/>
    </location>
</feature>
<evidence type="ECO:0000313" key="10">
    <source>
        <dbReference type="Proteomes" id="UP000236621"/>
    </source>
</evidence>
<dbReference type="Pfam" id="PF04101">
    <property type="entry name" value="Glyco_tran_28_C"/>
    <property type="match status" value="1"/>
</dbReference>
<evidence type="ECO:0000256" key="4">
    <source>
        <dbReference type="ARBA" id="ARBA00024804"/>
    </source>
</evidence>
<keyword evidence="7" id="KW-0256">Endoplasmic reticulum</keyword>
<reference evidence="9 10" key="1">
    <citation type="submission" date="2017-08" db="EMBL/GenBank/DDBJ databases">
        <title>Harnessing the power of phylogenomics to disentangle the directionality and signatures of interkingdom host jumping in the parasitic fungal genus Tolypocladium.</title>
        <authorList>
            <person name="Quandt C.A."/>
            <person name="Patterson W."/>
            <person name="Spatafora J.W."/>
        </authorList>
    </citation>
    <scope>NUCLEOTIDE SEQUENCE [LARGE SCALE GENOMIC DNA]</scope>
    <source>
        <strain evidence="9 10">CBS 113982</strain>
    </source>
</reference>
<evidence type="ECO:0000313" key="9">
    <source>
        <dbReference type="EMBL" id="PNY27476.1"/>
    </source>
</evidence>
<evidence type="ECO:0000256" key="2">
    <source>
        <dbReference type="ARBA" id="ARBA00012614"/>
    </source>
</evidence>
<dbReference type="EC" id="2.4.1.141" evidence="2 7"/>
<comment type="similarity">
    <text evidence="7">Belongs to the glycosyltransferase 28 family.</text>
</comment>
<keyword evidence="7" id="KW-0328">Glycosyltransferase</keyword>
<keyword evidence="7 9" id="KW-0808">Transferase</keyword>
<comment type="catalytic activity">
    <reaction evidence="6">
        <text>an N-acetyl-alpha-D-glucosaminyl-diphospho-di-trans,poly-cis-dolichol + UDP-N-acetyl-alpha-D-glucosamine = an N,N'-diacetylchitobiosyl-diphospho-di-trans,poly-cis-dolichol + UDP + H(+)</text>
        <dbReference type="Rhea" id="RHEA:23380"/>
        <dbReference type="Rhea" id="RHEA-COMP:19507"/>
        <dbReference type="Rhea" id="RHEA-COMP:19510"/>
        <dbReference type="ChEBI" id="CHEBI:15378"/>
        <dbReference type="ChEBI" id="CHEBI:57269"/>
        <dbReference type="ChEBI" id="CHEBI:57705"/>
        <dbReference type="ChEBI" id="CHEBI:58223"/>
        <dbReference type="ChEBI" id="CHEBI:58427"/>
        <dbReference type="EC" id="2.4.1.141"/>
    </reaction>
</comment>
<comment type="subunit">
    <text evidence="1 7">Heterodimer with ALG14 to form a functional enzyme.</text>
</comment>
<dbReference type="Gene3D" id="3.40.50.2000">
    <property type="entry name" value="Glycogen Phosphorylase B"/>
    <property type="match status" value="2"/>
</dbReference>
<keyword evidence="10" id="KW-1185">Reference proteome</keyword>
<dbReference type="PANTHER" id="PTHR47043:SF1">
    <property type="entry name" value="UDP-N-ACETYLGLUCOSAMINE TRANSFERASE SUBUNIT ALG13"/>
    <property type="match status" value="1"/>
</dbReference>
<evidence type="ECO:0000256" key="3">
    <source>
        <dbReference type="ARBA" id="ARBA00017468"/>
    </source>
</evidence>
<dbReference type="AlphaFoldDB" id="A0A2K3QIW1"/>
<dbReference type="GO" id="GO:0004577">
    <property type="term" value="F:N-acetylglucosaminyldiphosphodolichol N-acetylglucosaminyltransferase activity"/>
    <property type="evidence" value="ECO:0007669"/>
    <property type="project" value="UniProtKB-EC"/>
</dbReference>